<proteinExistence type="predicted"/>
<dbReference type="PIRSF" id="PIRSF009320">
    <property type="entry name" value="Nuc_binding_HP_1000"/>
    <property type="match status" value="1"/>
</dbReference>
<organism evidence="2 3">
    <name type="scientific">Plebeiibacterium marinum</name>
    <dbReference type="NCBI Taxonomy" id="2992111"/>
    <lineage>
        <taxon>Bacteria</taxon>
        <taxon>Pseudomonadati</taxon>
        <taxon>Bacteroidota</taxon>
        <taxon>Bacteroidia</taxon>
        <taxon>Marinilabiliales</taxon>
        <taxon>Marinilabiliaceae</taxon>
        <taxon>Plebeiibacterium</taxon>
    </lineage>
</organism>
<evidence type="ECO:0000313" key="2">
    <source>
        <dbReference type="EMBL" id="MCW3805742.1"/>
    </source>
</evidence>
<dbReference type="Pfam" id="PF01656">
    <property type="entry name" value="CbiA"/>
    <property type="match status" value="1"/>
</dbReference>
<dbReference type="AlphaFoldDB" id="A0AAE3MET2"/>
<dbReference type="RefSeq" id="WP_301199108.1">
    <property type="nucleotide sequence ID" value="NZ_JAPDPI010000015.1"/>
</dbReference>
<dbReference type="InterPro" id="IPR027417">
    <property type="entry name" value="P-loop_NTPase"/>
</dbReference>
<dbReference type="Proteomes" id="UP001207408">
    <property type="component" value="Unassembled WGS sequence"/>
</dbReference>
<dbReference type="PANTHER" id="PTHR13696:SF96">
    <property type="entry name" value="COBQ_COBB_MIND_PARA NUCLEOTIDE BINDING DOMAIN-CONTAINING PROTEIN"/>
    <property type="match status" value="1"/>
</dbReference>
<dbReference type="InterPro" id="IPR002586">
    <property type="entry name" value="CobQ/CobB/MinD/ParA_Nub-bd_dom"/>
</dbReference>
<sequence length="214" mass="23629">MIISISSLKGGTGKSTLSTNLAVCFSHMGYKTIIIDTDTNGSSIRWSGLRADDLPEVLSVSITDPKALRKNINSFQKDYDIVIIDGTPALSELASTIILISDLLLIPIKPGVLDLWATEMFIEKYEQALLIKQDINGYFILNQVNPRAKLTNEVNEVLKDFSISTLESKLNNRVAYSESVVCGLGVYEYKDPKAKEEITLLANEVLTLISNENI</sequence>
<reference evidence="2" key="1">
    <citation type="submission" date="2022-10" db="EMBL/GenBank/DDBJ databases">
        <authorList>
            <person name="Yu W.X."/>
        </authorList>
    </citation>
    <scope>NUCLEOTIDE SEQUENCE</scope>
    <source>
        <strain evidence="2">D04</strain>
    </source>
</reference>
<gene>
    <name evidence="2" type="ORF">OM074_08880</name>
</gene>
<dbReference type="CDD" id="cd02042">
    <property type="entry name" value="ParAB_family"/>
    <property type="match status" value="1"/>
</dbReference>
<feature type="domain" description="CobQ/CobB/MinD/ParA nucleotide binding" evidence="1">
    <location>
        <begin position="3"/>
        <end position="176"/>
    </location>
</feature>
<dbReference type="PANTHER" id="PTHR13696">
    <property type="entry name" value="P-LOOP CONTAINING NUCLEOSIDE TRIPHOSPHATE HYDROLASE"/>
    <property type="match status" value="1"/>
</dbReference>
<evidence type="ECO:0000313" key="3">
    <source>
        <dbReference type="Proteomes" id="UP001207408"/>
    </source>
</evidence>
<keyword evidence="3" id="KW-1185">Reference proteome</keyword>
<dbReference type="Gene3D" id="3.40.50.300">
    <property type="entry name" value="P-loop containing nucleotide triphosphate hydrolases"/>
    <property type="match status" value="1"/>
</dbReference>
<dbReference type="EMBL" id="JAPDPI010000015">
    <property type="protein sequence ID" value="MCW3805742.1"/>
    <property type="molecule type" value="Genomic_DNA"/>
</dbReference>
<name>A0AAE3MET2_9BACT</name>
<evidence type="ECO:0000259" key="1">
    <source>
        <dbReference type="Pfam" id="PF01656"/>
    </source>
</evidence>
<dbReference type="SUPFAM" id="SSF52540">
    <property type="entry name" value="P-loop containing nucleoside triphosphate hydrolases"/>
    <property type="match status" value="1"/>
</dbReference>
<protein>
    <submittedName>
        <fullName evidence="2">AAA family ATPase</fullName>
    </submittedName>
</protein>
<dbReference type="InterPro" id="IPR050678">
    <property type="entry name" value="DNA_Partitioning_ATPase"/>
</dbReference>
<accession>A0AAE3MET2</accession>
<comment type="caution">
    <text evidence="2">The sequence shown here is derived from an EMBL/GenBank/DDBJ whole genome shotgun (WGS) entry which is preliminary data.</text>
</comment>